<accession>A0A0S3SDJ5</accession>
<feature type="domain" description="BURP" evidence="2">
    <location>
        <begin position="332"/>
        <end position="547"/>
    </location>
</feature>
<dbReference type="AlphaFoldDB" id="A0A0S3SDJ5"/>
<dbReference type="EMBL" id="AP015039">
    <property type="protein sequence ID" value="BAT90911.1"/>
    <property type="molecule type" value="Genomic_DNA"/>
</dbReference>
<evidence type="ECO:0000313" key="4">
    <source>
        <dbReference type="Proteomes" id="UP000291084"/>
    </source>
</evidence>
<dbReference type="PANTHER" id="PTHR31236">
    <property type="entry name" value="BURP DOMAIN PROTEIN USPL1-LIKE"/>
    <property type="match status" value="1"/>
</dbReference>
<dbReference type="PANTHER" id="PTHR31236:SF59">
    <property type="entry name" value="BURP DOMAIN PROTEIN"/>
    <property type="match status" value="1"/>
</dbReference>
<evidence type="ECO:0000256" key="1">
    <source>
        <dbReference type="SAM" id="SignalP"/>
    </source>
</evidence>
<dbReference type="SMART" id="SM01045">
    <property type="entry name" value="BURP"/>
    <property type="match status" value="1"/>
</dbReference>
<protein>
    <recommendedName>
        <fullName evidence="2">BURP domain-containing protein</fullName>
    </recommendedName>
</protein>
<evidence type="ECO:0000313" key="3">
    <source>
        <dbReference type="EMBL" id="BAT90911.1"/>
    </source>
</evidence>
<evidence type="ECO:0000259" key="2">
    <source>
        <dbReference type="PROSITE" id="PS51277"/>
    </source>
</evidence>
<name>A0A0S3SDJ5_PHAAN</name>
<proteinExistence type="predicted"/>
<feature type="signal peptide" evidence="1">
    <location>
        <begin position="1"/>
        <end position="32"/>
    </location>
</feature>
<gene>
    <name evidence="3" type="primary">Vigan.06G220600</name>
    <name evidence="3" type="ORF">VIGAN_06220600</name>
</gene>
<dbReference type="InterPro" id="IPR044816">
    <property type="entry name" value="BURP"/>
</dbReference>
<dbReference type="InterPro" id="IPR004873">
    <property type="entry name" value="BURP_dom"/>
</dbReference>
<keyword evidence="4" id="KW-1185">Reference proteome</keyword>
<sequence>MIYIRNMAATHGFHFLSLFLLLLIMNEHNIEARDMKVKLQDEKQVDEAKATVVSSNLPYILSYRTNSKSVEPNYIASYTDTKHNHHRQKLTQPYTASYTHSHELNHPYITAYGVDKTPKESHNSDVSLSTTSYGDITHSNELNLPYIATYDAKKASKESQNDDAILSYVTKYGGAAPAQEANRPYITAYKKVLKESPVVDLTVPYITGYKKVLKESTNVDPTLPYITGYKKVPKESSDVDHIVPYITGYKKVSKESPDVDSIVSYITQYGGTIHANEANHPYITAYGSKKLPKQSSYDDTSKPYITYGGTDPKPDLKKSSSLDHTEAFKAGFFALNDLYVGNVMTLQFPIEEVSHFLPRKEADSIPFSSSQLPSVLQLFSILEDSPEAVAMRGTLEQCEGEPITGETKICATSLESMLEFVSTTIGSETKHNLLTTSLPTISGVPLQKFTILDVSEDIDAPKWVACHPLTYPYAIHYCHFIATGSKVFKVSLGSENGENKVEALGICHLDTSDWDPNHILFRQLGIKAGQDPVCHFFPVKHLLWIPQPSQATM</sequence>
<dbReference type="OrthoDB" id="1909293at2759"/>
<dbReference type="Proteomes" id="UP000291084">
    <property type="component" value="Chromosome 6"/>
</dbReference>
<keyword evidence="1" id="KW-0732">Signal</keyword>
<dbReference type="PROSITE" id="PS51277">
    <property type="entry name" value="BURP"/>
    <property type="match status" value="1"/>
</dbReference>
<feature type="chain" id="PRO_5006618129" description="BURP domain-containing protein" evidence="1">
    <location>
        <begin position="33"/>
        <end position="553"/>
    </location>
</feature>
<reference evidence="3 4" key="1">
    <citation type="journal article" date="2015" name="Sci. Rep.">
        <title>The power of single molecule real-time sequencing technology in the de novo assembly of a eukaryotic genome.</title>
        <authorList>
            <person name="Sakai H."/>
            <person name="Naito K."/>
            <person name="Ogiso-Tanaka E."/>
            <person name="Takahashi Y."/>
            <person name="Iseki K."/>
            <person name="Muto C."/>
            <person name="Satou K."/>
            <person name="Teruya K."/>
            <person name="Shiroma A."/>
            <person name="Shimoji M."/>
            <person name="Hirano T."/>
            <person name="Itoh T."/>
            <person name="Kaga A."/>
            <person name="Tomooka N."/>
        </authorList>
    </citation>
    <scope>NUCLEOTIDE SEQUENCE [LARGE SCALE GENOMIC DNA]</scope>
    <source>
        <strain evidence="4">cv. Shumari</strain>
    </source>
</reference>
<organism evidence="3 4">
    <name type="scientific">Vigna angularis var. angularis</name>
    <dbReference type="NCBI Taxonomy" id="157739"/>
    <lineage>
        <taxon>Eukaryota</taxon>
        <taxon>Viridiplantae</taxon>
        <taxon>Streptophyta</taxon>
        <taxon>Embryophyta</taxon>
        <taxon>Tracheophyta</taxon>
        <taxon>Spermatophyta</taxon>
        <taxon>Magnoliopsida</taxon>
        <taxon>eudicotyledons</taxon>
        <taxon>Gunneridae</taxon>
        <taxon>Pentapetalae</taxon>
        <taxon>rosids</taxon>
        <taxon>fabids</taxon>
        <taxon>Fabales</taxon>
        <taxon>Fabaceae</taxon>
        <taxon>Papilionoideae</taxon>
        <taxon>50 kb inversion clade</taxon>
        <taxon>NPAAA clade</taxon>
        <taxon>indigoferoid/millettioid clade</taxon>
        <taxon>Phaseoleae</taxon>
        <taxon>Vigna</taxon>
    </lineage>
</organism>
<dbReference type="Pfam" id="PF03181">
    <property type="entry name" value="BURP"/>
    <property type="match status" value="1"/>
</dbReference>